<keyword evidence="3" id="KW-1185">Reference proteome</keyword>
<evidence type="ECO:0000313" key="2">
    <source>
        <dbReference type="EMBL" id="OMP13832.1"/>
    </source>
</evidence>
<accession>A0A1R3L3A9</accession>
<feature type="region of interest" description="Disordered" evidence="1">
    <location>
        <begin position="1"/>
        <end position="21"/>
    </location>
</feature>
<reference evidence="3" key="1">
    <citation type="submission" date="2013-09" db="EMBL/GenBank/DDBJ databases">
        <title>Corchorus olitorius genome sequencing.</title>
        <authorList>
            <person name="Alam M."/>
            <person name="Haque M.S."/>
            <person name="Islam M.S."/>
            <person name="Emdad E.M."/>
            <person name="Islam M.M."/>
            <person name="Ahmed B."/>
            <person name="Halim A."/>
            <person name="Hossen Q.M.M."/>
            <person name="Hossain M.Z."/>
            <person name="Ahmed R."/>
            <person name="Khan M.M."/>
            <person name="Islam R."/>
            <person name="Rashid M.M."/>
            <person name="Khan S.A."/>
            <person name="Rahman M.S."/>
            <person name="Alam M."/>
            <person name="Yahiya A.S."/>
            <person name="Khan M.S."/>
            <person name="Azam M.S."/>
            <person name="Haque T."/>
            <person name="Lashkar M.Z.H."/>
            <person name="Akhand A.I."/>
            <person name="Morshed G."/>
            <person name="Roy S."/>
            <person name="Uddin K.S."/>
            <person name="Rabeya T."/>
            <person name="Hossain A.S."/>
            <person name="Chowdhury A."/>
            <person name="Snigdha A.R."/>
            <person name="Mortoza M.S."/>
            <person name="Matin S.A."/>
            <person name="Hoque S.M.E."/>
            <person name="Islam M.K."/>
            <person name="Roy D.K."/>
            <person name="Haider R."/>
            <person name="Moosa M.M."/>
            <person name="Elias S.M."/>
            <person name="Hasan A.M."/>
            <person name="Jahan S."/>
            <person name="Shafiuddin M."/>
            <person name="Mahmood N."/>
            <person name="Shommy N.S."/>
        </authorList>
    </citation>
    <scope>NUCLEOTIDE SEQUENCE [LARGE SCALE GENOMIC DNA]</scope>
    <source>
        <strain evidence="3">cv. O-4</strain>
    </source>
</reference>
<sequence>MPSAPAQPPARAARERGALHVSSSSDSRIVLGSRVVRVGRGVGRRGYAHRLDDDRRGGGDGQGRLGVLLVPATMAGTLTAIAPITSVALAVLAAAPIGRERRAGLTLHEARKLRQRQLIHLALELNDGLERHPVLAPPPRIELRMLGGAQLDVAVATDHAQQEPDLFLAPIVAAYFAADELVRHLIPQPVARATDDPDVFWQQADFFVQFAEHRLFGRFAVLDAALWKLPGVLANALAPEHLVSCVDEDDAD</sequence>
<evidence type="ECO:0000313" key="3">
    <source>
        <dbReference type="Proteomes" id="UP000187203"/>
    </source>
</evidence>
<evidence type="ECO:0000256" key="1">
    <source>
        <dbReference type="SAM" id="MobiDB-lite"/>
    </source>
</evidence>
<name>A0A1R3L3A9_9ROSI</name>
<organism evidence="2 3">
    <name type="scientific">Corchorus olitorius</name>
    <dbReference type="NCBI Taxonomy" id="93759"/>
    <lineage>
        <taxon>Eukaryota</taxon>
        <taxon>Viridiplantae</taxon>
        <taxon>Streptophyta</taxon>
        <taxon>Embryophyta</taxon>
        <taxon>Tracheophyta</taxon>
        <taxon>Spermatophyta</taxon>
        <taxon>Magnoliopsida</taxon>
        <taxon>eudicotyledons</taxon>
        <taxon>Gunneridae</taxon>
        <taxon>Pentapetalae</taxon>
        <taxon>rosids</taxon>
        <taxon>malvids</taxon>
        <taxon>Malvales</taxon>
        <taxon>Malvaceae</taxon>
        <taxon>Grewioideae</taxon>
        <taxon>Apeibeae</taxon>
        <taxon>Corchorus</taxon>
    </lineage>
</organism>
<protein>
    <submittedName>
        <fullName evidence="2">Uncharacterized protein</fullName>
    </submittedName>
</protein>
<comment type="caution">
    <text evidence="2">The sequence shown here is derived from an EMBL/GenBank/DDBJ whole genome shotgun (WGS) entry which is preliminary data.</text>
</comment>
<dbReference type="Proteomes" id="UP000187203">
    <property type="component" value="Unassembled WGS sequence"/>
</dbReference>
<gene>
    <name evidence="2" type="ORF">COLO4_00854</name>
</gene>
<proteinExistence type="predicted"/>
<feature type="non-terminal residue" evidence="2">
    <location>
        <position position="252"/>
    </location>
</feature>
<dbReference type="AlphaFoldDB" id="A0A1R3L3A9"/>
<dbReference type="EMBL" id="AWUE01003131">
    <property type="protein sequence ID" value="OMP13832.1"/>
    <property type="molecule type" value="Genomic_DNA"/>
</dbReference>